<evidence type="ECO:0000259" key="4">
    <source>
        <dbReference type="Pfam" id="PF00326"/>
    </source>
</evidence>
<dbReference type="SUPFAM" id="SSF53474">
    <property type="entry name" value="alpha/beta-Hydrolases"/>
    <property type="match status" value="1"/>
</dbReference>
<name>A0A1G6YND8_9BURK</name>
<dbReference type="Pfam" id="PF00326">
    <property type="entry name" value="Peptidase_S9"/>
    <property type="match status" value="1"/>
</dbReference>
<dbReference type="GO" id="GO:0006508">
    <property type="term" value="P:proteolysis"/>
    <property type="evidence" value="ECO:0007669"/>
    <property type="project" value="InterPro"/>
</dbReference>
<dbReference type="RefSeq" id="WP_245711421.1">
    <property type="nucleotide sequence ID" value="NZ_FMZC01000010.1"/>
</dbReference>
<dbReference type="PANTHER" id="PTHR42776:SF27">
    <property type="entry name" value="DIPEPTIDYL PEPTIDASE FAMILY MEMBER 6"/>
    <property type="match status" value="1"/>
</dbReference>
<feature type="domain" description="Peptidase S9 prolyl oligopeptidase catalytic" evidence="4">
    <location>
        <begin position="477"/>
        <end position="682"/>
    </location>
</feature>
<sequence>MSMKQEDSLRHPAAQPLTPGAGSTPPQESAAPAPAAQKKPFLVDDLYLHQKLTDLHCTPHGQLAACVVQSVDRENDTYVSCLWAFALDGSGVRQLTRGPGSDTAPRWSPDGQQLAFLSSRTGAPQVHVLPRDGGEARQVTHLPQGASSVRWTPDGKAMVVAAGVAVDPELRGERSDQPALARPANAPEVAWRLPYKSDGLGYLLSREIHLFHVDAATGVHRQVTDGAFEVMAHDISPDGERIAYVRTRSGRFAHAADLWVCQADGSGYRRLTHGHAMVMQPAWSPDGSHIAFAGSVEEGDAASRLWLAHATSGEVRPLGEVEVADPASLHWTQDGSAIVFVRAHRGRHQIARIAVAGEGRLEVLVGGDHQIGVFGHTGEHLAFSAEHPSLASELRVAGPEGQGARQISQLNAWWNERTVVQAEARLFEVPDAQDGTERIEGWLLRAEGAQGPMPLLNDIHGGPASYALLDFDTNVYWQVLCARGWAVLALNAVGSSSYGQAFCRRLAGQWGDADLPQHLAAIEQLKAEGVCDDRVAVCGKSYGGYLTAWATGHTDRFRAAVVMAPVGNIETHYGTSDGGYYADPFYLATAPHFDRRRARELSPLQYVERSKTPTLFLQGKEDERCPKCQSEELFVSLLRAGDTPAELVLYPGEGHGFLGSGAPSCRADAARRIVGWIEQHCGTGETPSKAPGDIG</sequence>
<reference evidence="5 6" key="1">
    <citation type="submission" date="2016-10" db="EMBL/GenBank/DDBJ databases">
        <authorList>
            <person name="de Groot N.N."/>
        </authorList>
    </citation>
    <scope>NUCLEOTIDE SEQUENCE [LARGE SCALE GENOMIC DNA]</scope>
    <source>
        <strain evidence="5 6">DSM 16619</strain>
    </source>
</reference>
<dbReference type="EMBL" id="FMZC01000010">
    <property type="protein sequence ID" value="SDD91822.1"/>
    <property type="molecule type" value="Genomic_DNA"/>
</dbReference>
<dbReference type="Proteomes" id="UP000198781">
    <property type="component" value="Unassembled WGS sequence"/>
</dbReference>
<dbReference type="STRING" id="187868.SAMN05192589_110115"/>
<dbReference type="Gene3D" id="3.40.50.1820">
    <property type="entry name" value="alpha/beta hydrolase"/>
    <property type="match status" value="1"/>
</dbReference>
<keyword evidence="6" id="KW-1185">Reference proteome</keyword>
<dbReference type="Pfam" id="PF07676">
    <property type="entry name" value="PD40"/>
    <property type="match status" value="2"/>
</dbReference>
<dbReference type="Pfam" id="PF26549">
    <property type="entry name" value="Tricorn_N"/>
    <property type="match status" value="1"/>
</dbReference>
<evidence type="ECO:0000313" key="5">
    <source>
        <dbReference type="EMBL" id="SDD91822.1"/>
    </source>
</evidence>
<dbReference type="GO" id="GO:0004252">
    <property type="term" value="F:serine-type endopeptidase activity"/>
    <property type="evidence" value="ECO:0007669"/>
    <property type="project" value="TreeGrafter"/>
</dbReference>
<keyword evidence="5" id="KW-0031">Aminopeptidase</keyword>
<feature type="compositionally biased region" description="Low complexity" evidence="3">
    <location>
        <begin position="25"/>
        <end position="36"/>
    </location>
</feature>
<protein>
    <submittedName>
        <fullName evidence="5">Dipeptidyl aminopeptidase/acylaminoacyl peptidase</fullName>
    </submittedName>
</protein>
<dbReference type="PANTHER" id="PTHR42776">
    <property type="entry name" value="SERINE PEPTIDASE S9 FAMILY MEMBER"/>
    <property type="match status" value="1"/>
</dbReference>
<evidence type="ECO:0000256" key="3">
    <source>
        <dbReference type="SAM" id="MobiDB-lite"/>
    </source>
</evidence>
<dbReference type="Gene3D" id="2.120.10.30">
    <property type="entry name" value="TolB, C-terminal domain"/>
    <property type="match status" value="2"/>
</dbReference>
<keyword evidence="5" id="KW-0645">Protease</keyword>
<gene>
    <name evidence="5" type="ORF">SAMN05192589_110115</name>
</gene>
<feature type="compositionally biased region" description="Basic and acidic residues" evidence="3">
    <location>
        <begin position="1"/>
        <end position="10"/>
    </location>
</feature>
<dbReference type="InterPro" id="IPR011659">
    <property type="entry name" value="WD40"/>
</dbReference>
<keyword evidence="2" id="KW-0720">Serine protease</keyword>
<keyword evidence="1" id="KW-0378">Hydrolase</keyword>
<proteinExistence type="predicted"/>
<organism evidence="5 6">
    <name type="scientific">Paracidovorax valerianellae</name>
    <dbReference type="NCBI Taxonomy" id="187868"/>
    <lineage>
        <taxon>Bacteria</taxon>
        <taxon>Pseudomonadati</taxon>
        <taxon>Pseudomonadota</taxon>
        <taxon>Betaproteobacteria</taxon>
        <taxon>Burkholderiales</taxon>
        <taxon>Comamonadaceae</taxon>
        <taxon>Paracidovorax</taxon>
    </lineage>
</organism>
<evidence type="ECO:0000313" key="6">
    <source>
        <dbReference type="Proteomes" id="UP000198781"/>
    </source>
</evidence>
<evidence type="ECO:0000256" key="1">
    <source>
        <dbReference type="ARBA" id="ARBA00022801"/>
    </source>
</evidence>
<dbReference type="GO" id="GO:0004177">
    <property type="term" value="F:aminopeptidase activity"/>
    <property type="evidence" value="ECO:0007669"/>
    <property type="project" value="UniProtKB-KW"/>
</dbReference>
<dbReference type="AlphaFoldDB" id="A0A1G6YND8"/>
<dbReference type="InterPro" id="IPR011042">
    <property type="entry name" value="6-blade_b-propeller_TolB-like"/>
</dbReference>
<dbReference type="InterPro" id="IPR029058">
    <property type="entry name" value="AB_hydrolase_fold"/>
</dbReference>
<dbReference type="SUPFAM" id="SSF82171">
    <property type="entry name" value="DPP6 N-terminal domain-like"/>
    <property type="match status" value="1"/>
</dbReference>
<dbReference type="InterPro" id="IPR001375">
    <property type="entry name" value="Peptidase_S9_cat"/>
</dbReference>
<feature type="region of interest" description="Disordered" evidence="3">
    <location>
        <begin position="1"/>
        <end position="36"/>
    </location>
</feature>
<accession>A0A1G6YND8</accession>
<evidence type="ECO:0000256" key="2">
    <source>
        <dbReference type="ARBA" id="ARBA00022825"/>
    </source>
</evidence>